<dbReference type="Proteomes" id="UP000773462">
    <property type="component" value="Unassembled WGS sequence"/>
</dbReference>
<keyword evidence="3" id="KW-1185">Reference proteome</keyword>
<dbReference type="EMBL" id="JAGGLV010000002">
    <property type="protein sequence ID" value="MBP2110609.1"/>
    <property type="molecule type" value="Genomic_DNA"/>
</dbReference>
<comment type="caution">
    <text evidence="2">The sequence shown here is derived from an EMBL/GenBank/DDBJ whole genome shotgun (WGS) entry which is preliminary data.</text>
</comment>
<dbReference type="InterPro" id="IPR006059">
    <property type="entry name" value="SBP"/>
</dbReference>
<protein>
    <submittedName>
        <fullName evidence="2">Aldouronate transport system substrate-binding protein</fullName>
    </submittedName>
</protein>
<dbReference type="PANTHER" id="PTHR43649">
    <property type="entry name" value="ARABINOSE-BINDING PROTEIN-RELATED"/>
    <property type="match status" value="1"/>
</dbReference>
<dbReference type="InterPro" id="IPR050490">
    <property type="entry name" value="Bact_solute-bd_prot1"/>
</dbReference>
<name>A0ABS4NKL7_9BACL</name>
<dbReference type="Gene3D" id="3.40.190.10">
    <property type="entry name" value="Periplasmic binding protein-like II"/>
    <property type="match status" value="2"/>
</dbReference>
<gene>
    <name evidence="2" type="ORF">J2Z70_000749</name>
</gene>
<evidence type="ECO:0000313" key="2">
    <source>
        <dbReference type="EMBL" id="MBP2110609.1"/>
    </source>
</evidence>
<evidence type="ECO:0000256" key="1">
    <source>
        <dbReference type="SAM" id="MobiDB-lite"/>
    </source>
</evidence>
<dbReference type="SUPFAM" id="SSF53850">
    <property type="entry name" value="Periplasmic binding protein-like II"/>
    <property type="match status" value="1"/>
</dbReference>
<dbReference type="PANTHER" id="PTHR43649:SF12">
    <property type="entry name" value="DIACETYLCHITOBIOSE BINDING PROTEIN DASA"/>
    <property type="match status" value="1"/>
</dbReference>
<proteinExistence type="predicted"/>
<feature type="region of interest" description="Disordered" evidence="1">
    <location>
        <begin position="1"/>
        <end position="36"/>
    </location>
</feature>
<organism evidence="2 3">
    <name type="scientific">Paenibacillus silagei</name>
    <dbReference type="NCBI Taxonomy" id="1670801"/>
    <lineage>
        <taxon>Bacteria</taxon>
        <taxon>Bacillati</taxon>
        <taxon>Bacillota</taxon>
        <taxon>Bacilli</taxon>
        <taxon>Bacillales</taxon>
        <taxon>Paenibacillaceae</taxon>
        <taxon>Paenibacillus</taxon>
    </lineage>
</organism>
<sequence length="517" mass="57968">MTVMIYGCPGREEQTGTSGTSGAPNPPSADTGHPAEGASALSTVKLDMMENGWSNTPTDEADPWRKWIKDRFNIEMTMDAVPPGELEAKLLLRFSSSQPPDLIFSWDRNLIMKLHKQEVLLDDWTPYLSKLPHVMQTWNSQMRAHATVEGRIIGLPKLPEAFTWALMIRKDWLDALQLSPPATDTELLEVLRKFTYGDPDQNGKDDTWGISSAGSGSDVGELSILESMYGPSGFHIGPDGTVQHSVVNGTHLKFLAFMRTIVKEKLIDPDWYTQSWEQRKPKLFGGHIGIVHYPGAIVQEGERMNGATGRTVNWWDALQVPKGAEFGGRRPPAPIAGGLLAVSAQAAGDAEKMERILRFIDSTVYPTEGYWALRWGVGVNGQKVTDFGREAKFISLKEDPYRQEVKGANDWGTWVATSQDRVLESLRDSPGPADIKQLELDNKAMSMDSYTNYHELLHLDPQISSDLKKLTQEFDLKYILGEDSDYERFKQEWLQAGGRQLLEEASSQLRVRFHFDN</sequence>
<dbReference type="Pfam" id="PF01547">
    <property type="entry name" value="SBP_bac_1"/>
    <property type="match status" value="1"/>
</dbReference>
<evidence type="ECO:0000313" key="3">
    <source>
        <dbReference type="Proteomes" id="UP000773462"/>
    </source>
</evidence>
<reference evidence="2 3" key="1">
    <citation type="submission" date="2021-03" db="EMBL/GenBank/DDBJ databases">
        <title>Genomic Encyclopedia of Type Strains, Phase IV (KMG-IV): sequencing the most valuable type-strain genomes for metagenomic binning, comparative biology and taxonomic classification.</title>
        <authorList>
            <person name="Goeker M."/>
        </authorList>
    </citation>
    <scope>NUCLEOTIDE SEQUENCE [LARGE SCALE GENOMIC DNA]</scope>
    <source>
        <strain evidence="2 3">DSM 101953</strain>
    </source>
</reference>
<accession>A0ABS4NKL7</accession>